<keyword evidence="3" id="KW-1185">Reference proteome</keyword>
<evidence type="ECO:0000313" key="3">
    <source>
        <dbReference type="Proteomes" id="UP000315369"/>
    </source>
</evidence>
<dbReference type="GO" id="GO:0071111">
    <property type="term" value="F:cyclic-guanylate-specific phosphodiesterase activity"/>
    <property type="evidence" value="ECO:0007669"/>
    <property type="project" value="InterPro"/>
</dbReference>
<sequence length="98" mass="10984">GYSSLAYLRQLPMRRLKIDRSFVKELPEQDHSRAIVNAIIALAHELDLEVTAEGVETEAQAAYLVQQSCDVLQGYLFAKPMSSEDFFARVVQPRAESG</sequence>
<dbReference type="InterPro" id="IPR001633">
    <property type="entry name" value="EAL_dom"/>
</dbReference>
<reference evidence="2 3" key="1">
    <citation type="submission" date="2019-06" db="EMBL/GenBank/DDBJ databases">
        <authorList>
            <person name="Livingstone P."/>
            <person name="Whitworth D."/>
        </authorList>
    </citation>
    <scope>NUCLEOTIDE SEQUENCE [LARGE SCALE GENOMIC DNA]</scope>
    <source>
        <strain evidence="2 3">AM401</strain>
    </source>
</reference>
<dbReference type="PANTHER" id="PTHR33121">
    <property type="entry name" value="CYCLIC DI-GMP PHOSPHODIESTERASE PDEF"/>
    <property type="match status" value="1"/>
</dbReference>
<evidence type="ECO:0000259" key="1">
    <source>
        <dbReference type="PROSITE" id="PS50883"/>
    </source>
</evidence>
<dbReference type="EMBL" id="VIFM01000608">
    <property type="protein sequence ID" value="TQF08493.1"/>
    <property type="molecule type" value="Genomic_DNA"/>
</dbReference>
<dbReference type="SMART" id="SM00052">
    <property type="entry name" value="EAL"/>
    <property type="match status" value="1"/>
</dbReference>
<dbReference type="PANTHER" id="PTHR33121:SF71">
    <property type="entry name" value="OXYGEN SENSOR PROTEIN DOSP"/>
    <property type="match status" value="1"/>
</dbReference>
<accession>A0A540WHK5</accession>
<protein>
    <submittedName>
        <fullName evidence="2">EAL domain-containing protein</fullName>
    </submittedName>
</protein>
<dbReference type="Pfam" id="PF00563">
    <property type="entry name" value="EAL"/>
    <property type="match status" value="1"/>
</dbReference>
<gene>
    <name evidence="2" type="ORF">FJV41_49615</name>
</gene>
<organism evidence="2 3">
    <name type="scientific">Myxococcus llanfairpwllgwyngyllgogerychwyrndrobwllllantysiliogogogochensis</name>
    <dbReference type="NCBI Taxonomy" id="2590453"/>
    <lineage>
        <taxon>Bacteria</taxon>
        <taxon>Pseudomonadati</taxon>
        <taxon>Myxococcota</taxon>
        <taxon>Myxococcia</taxon>
        <taxon>Myxococcales</taxon>
        <taxon>Cystobacterineae</taxon>
        <taxon>Myxococcaceae</taxon>
        <taxon>Myxococcus</taxon>
    </lineage>
</organism>
<dbReference type="InterPro" id="IPR050706">
    <property type="entry name" value="Cyclic-di-GMP_PDE-like"/>
</dbReference>
<dbReference type="SUPFAM" id="SSF141868">
    <property type="entry name" value="EAL domain-like"/>
    <property type="match status" value="1"/>
</dbReference>
<dbReference type="CDD" id="cd01948">
    <property type="entry name" value="EAL"/>
    <property type="match status" value="1"/>
</dbReference>
<dbReference type="Gene3D" id="3.20.20.450">
    <property type="entry name" value="EAL domain"/>
    <property type="match status" value="1"/>
</dbReference>
<dbReference type="RefSeq" id="WP_141649553.1">
    <property type="nucleotide sequence ID" value="NZ_VIFM01000608.1"/>
</dbReference>
<dbReference type="PROSITE" id="PS50883">
    <property type="entry name" value="EAL"/>
    <property type="match status" value="1"/>
</dbReference>
<feature type="domain" description="EAL" evidence="1">
    <location>
        <begin position="1"/>
        <end position="94"/>
    </location>
</feature>
<proteinExistence type="predicted"/>
<dbReference type="InterPro" id="IPR035919">
    <property type="entry name" value="EAL_sf"/>
</dbReference>
<dbReference type="OrthoDB" id="9813903at2"/>
<dbReference type="Proteomes" id="UP000315369">
    <property type="component" value="Unassembled WGS sequence"/>
</dbReference>
<feature type="non-terminal residue" evidence="2">
    <location>
        <position position="1"/>
    </location>
</feature>
<comment type="caution">
    <text evidence="2">The sequence shown here is derived from an EMBL/GenBank/DDBJ whole genome shotgun (WGS) entry which is preliminary data.</text>
</comment>
<name>A0A540WHK5_9BACT</name>
<evidence type="ECO:0000313" key="2">
    <source>
        <dbReference type="EMBL" id="TQF08493.1"/>
    </source>
</evidence>
<dbReference type="AlphaFoldDB" id="A0A540WHK5"/>